<name>A0A132BB42_MOLSC</name>
<dbReference type="Proteomes" id="UP000070700">
    <property type="component" value="Unassembled WGS sequence"/>
</dbReference>
<keyword evidence="2" id="KW-1185">Reference proteome</keyword>
<sequence>MNYPGPTKSGISGILTPSLIGYANDITFPWPLDSKLDGSDVGDVFFRTDSAPLWTTPPVKDALISLSKIGLSNIHSKDIISVLGSPKQPTFLHNAVGVILILDQGPRNLFKGIHARYIYDYFGILARNLTSYLVSLPPFHNPFNLQTWLNAGIELSHALLRISMLMAPLCHSDDRKDHMLHLKLTENVRSFYEEATRTKDPYRGSFSKDLKDIYLFANILNQGPPQGTVSIEQFVYWIMRYFTSHVVYVDWFARSPFRNCAVGRDDKEGEKEWLRYCGVKNDEMVREKVKEDMGRGVWTPLEIE</sequence>
<dbReference type="OrthoDB" id="414698at2759"/>
<dbReference type="KEGG" id="psco:LY89DRAFT_288940"/>
<evidence type="ECO:0000313" key="2">
    <source>
        <dbReference type="Proteomes" id="UP000070700"/>
    </source>
</evidence>
<dbReference type="SUPFAM" id="SSF48452">
    <property type="entry name" value="TPR-like"/>
    <property type="match status" value="1"/>
</dbReference>
<organism evidence="1 2">
    <name type="scientific">Mollisia scopiformis</name>
    <name type="common">Conifer needle endophyte fungus</name>
    <name type="synonym">Phialocephala scopiformis</name>
    <dbReference type="NCBI Taxonomy" id="149040"/>
    <lineage>
        <taxon>Eukaryota</taxon>
        <taxon>Fungi</taxon>
        <taxon>Dikarya</taxon>
        <taxon>Ascomycota</taxon>
        <taxon>Pezizomycotina</taxon>
        <taxon>Leotiomycetes</taxon>
        <taxon>Helotiales</taxon>
        <taxon>Mollisiaceae</taxon>
        <taxon>Mollisia</taxon>
    </lineage>
</organism>
<reference evidence="1 2" key="1">
    <citation type="submission" date="2015-10" db="EMBL/GenBank/DDBJ databases">
        <title>Full genome of DAOMC 229536 Phialocephala scopiformis, a fungal endophyte of spruce producing the potent anti-insectan compound rugulosin.</title>
        <authorList>
            <consortium name="DOE Joint Genome Institute"/>
            <person name="Walker A.K."/>
            <person name="Frasz S.L."/>
            <person name="Seifert K.A."/>
            <person name="Miller J.D."/>
            <person name="Mondo S.J."/>
            <person name="Labutti K."/>
            <person name="Lipzen A."/>
            <person name="Dockter R."/>
            <person name="Kennedy M."/>
            <person name="Grigoriev I.V."/>
            <person name="Spatafora J.W."/>
        </authorList>
    </citation>
    <scope>NUCLEOTIDE SEQUENCE [LARGE SCALE GENOMIC DNA]</scope>
    <source>
        <strain evidence="1 2">CBS 120377</strain>
    </source>
</reference>
<dbReference type="InterPro" id="IPR010323">
    <property type="entry name" value="DUF924"/>
</dbReference>
<proteinExistence type="predicted"/>
<dbReference type="GeneID" id="28816235"/>
<protein>
    <submittedName>
        <fullName evidence="1">Uncharacterized protein</fullName>
    </submittedName>
</protein>
<dbReference type="InterPro" id="IPR011990">
    <property type="entry name" value="TPR-like_helical_dom_sf"/>
</dbReference>
<dbReference type="Pfam" id="PF06041">
    <property type="entry name" value="DUF924"/>
    <property type="match status" value="1"/>
</dbReference>
<gene>
    <name evidence="1" type="ORF">LY89DRAFT_288940</name>
</gene>
<accession>A0A132BB42</accession>
<evidence type="ECO:0000313" key="1">
    <source>
        <dbReference type="EMBL" id="KUJ09493.1"/>
    </source>
</evidence>
<dbReference type="Gene3D" id="1.25.40.10">
    <property type="entry name" value="Tetratricopeptide repeat domain"/>
    <property type="match status" value="1"/>
</dbReference>
<dbReference type="InParanoid" id="A0A132BB42"/>
<dbReference type="AlphaFoldDB" id="A0A132BB42"/>
<dbReference type="RefSeq" id="XP_018063848.1">
    <property type="nucleotide sequence ID" value="XM_018206509.1"/>
</dbReference>
<dbReference type="EMBL" id="KQ947432">
    <property type="protein sequence ID" value="KUJ09493.1"/>
    <property type="molecule type" value="Genomic_DNA"/>
</dbReference>